<accession>A0ACC0IH80</accession>
<proteinExistence type="predicted"/>
<gene>
    <name evidence="1" type="ORF">LOK49_LG02G00443</name>
</gene>
<evidence type="ECO:0000313" key="2">
    <source>
        <dbReference type="Proteomes" id="UP001060215"/>
    </source>
</evidence>
<keyword evidence="2" id="KW-1185">Reference proteome</keyword>
<reference evidence="1 2" key="1">
    <citation type="journal article" date="2022" name="Plant J.">
        <title>Chromosome-level genome of Camellia lanceoleosa provides a valuable resource for understanding genome evolution and self-incompatibility.</title>
        <authorList>
            <person name="Gong W."/>
            <person name="Xiao S."/>
            <person name="Wang L."/>
            <person name="Liao Z."/>
            <person name="Chang Y."/>
            <person name="Mo W."/>
            <person name="Hu G."/>
            <person name="Li W."/>
            <person name="Zhao G."/>
            <person name="Zhu H."/>
            <person name="Hu X."/>
            <person name="Ji K."/>
            <person name="Xiang X."/>
            <person name="Song Q."/>
            <person name="Yuan D."/>
            <person name="Jin S."/>
            <person name="Zhang L."/>
        </authorList>
    </citation>
    <scope>NUCLEOTIDE SEQUENCE [LARGE SCALE GENOMIC DNA]</scope>
    <source>
        <strain evidence="1">SQ_2022a</strain>
    </source>
</reference>
<name>A0ACC0IH80_9ERIC</name>
<dbReference type="EMBL" id="CM045760">
    <property type="protein sequence ID" value="KAI8024698.1"/>
    <property type="molecule type" value="Genomic_DNA"/>
</dbReference>
<dbReference type="Proteomes" id="UP001060215">
    <property type="component" value="Chromosome 3"/>
</dbReference>
<sequence>MRVQIWQLLLKIHFIAIWSKMDCVIRTQSRHLIFWEIRKPMTRCQGHCSS</sequence>
<comment type="caution">
    <text evidence="1">The sequence shown here is derived from an EMBL/GenBank/DDBJ whole genome shotgun (WGS) entry which is preliminary data.</text>
</comment>
<organism evidence="1 2">
    <name type="scientific">Camellia lanceoleosa</name>
    <dbReference type="NCBI Taxonomy" id="1840588"/>
    <lineage>
        <taxon>Eukaryota</taxon>
        <taxon>Viridiplantae</taxon>
        <taxon>Streptophyta</taxon>
        <taxon>Embryophyta</taxon>
        <taxon>Tracheophyta</taxon>
        <taxon>Spermatophyta</taxon>
        <taxon>Magnoliopsida</taxon>
        <taxon>eudicotyledons</taxon>
        <taxon>Gunneridae</taxon>
        <taxon>Pentapetalae</taxon>
        <taxon>asterids</taxon>
        <taxon>Ericales</taxon>
        <taxon>Theaceae</taxon>
        <taxon>Camellia</taxon>
    </lineage>
</organism>
<protein>
    <submittedName>
        <fullName evidence="1">Uncharacterized protein</fullName>
    </submittedName>
</protein>
<evidence type="ECO:0000313" key="1">
    <source>
        <dbReference type="EMBL" id="KAI8024698.1"/>
    </source>
</evidence>